<feature type="chain" id="PRO_5035933801" description="Chondroitin proteoglycan 4 domain-containing protein" evidence="1">
    <location>
        <begin position="20"/>
        <end position="298"/>
    </location>
</feature>
<dbReference type="PANTHER" id="PTHR36944:SF1">
    <property type="entry name" value="CPG4 DOMAIN-CONTAINING PROTEIN"/>
    <property type="match status" value="1"/>
</dbReference>
<evidence type="ECO:0008006" key="4">
    <source>
        <dbReference type="Google" id="ProtNLM"/>
    </source>
</evidence>
<reference evidence="2 3" key="1">
    <citation type="submission" date="2020-04" db="EMBL/GenBank/DDBJ databases">
        <authorList>
            <person name="Laetsch R D."/>
            <person name="Stevens L."/>
            <person name="Kumar S."/>
            <person name="Blaxter L. M."/>
        </authorList>
    </citation>
    <scope>NUCLEOTIDE SEQUENCE [LARGE SCALE GENOMIC DNA]</scope>
</reference>
<dbReference type="AlphaFoldDB" id="A0A8S1EE86"/>
<evidence type="ECO:0000313" key="3">
    <source>
        <dbReference type="Proteomes" id="UP000494206"/>
    </source>
</evidence>
<dbReference type="Proteomes" id="UP000494206">
    <property type="component" value="Unassembled WGS sequence"/>
</dbReference>
<dbReference type="OrthoDB" id="5829851at2759"/>
<gene>
    <name evidence="2" type="ORF">CBOVIS_LOCUS1681</name>
</gene>
<proteinExistence type="predicted"/>
<name>A0A8S1EE86_9PELO</name>
<feature type="signal peptide" evidence="1">
    <location>
        <begin position="1"/>
        <end position="19"/>
    </location>
</feature>
<keyword evidence="3" id="KW-1185">Reference proteome</keyword>
<evidence type="ECO:0000313" key="2">
    <source>
        <dbReference type="EMBL" id="CAB3398403.1"/>
    </source>
</evidence>
<dbReference type="EMBL" id="CADEPM010000001">
    <property type="protein sequence ID" value="CAB3398403.1"/>
    <property type="molecule type" value="Genomic_DNA"/>
</dbReference>
<comment type="caution">
    <text evidence="2">The sequence shown here is derived from an EMBL/GenBank/DDBJ whole genome shotgun (WGS) entry which is preliminary data.</text>
</comment>
<organism evidence="2 3">
    <name type="scientific">Caenorhabditis bovis</name>
    <dbReference type="NCBI Taxonomy" id="2654633"/>
    <lineage>
        <taxon>Eukaryota</taxon>
        <taxon>Metazoa</taxon>
        <taxon>Ecdysozoa</taxon>
        <taxon>Nematoda</taxon>
        <taxon>Chromadorea</taxon>
        <taxon>Rhabditida</taxon>
        <taxon>Rhabditina</taxon>
        <taxon>Rhabditomorpha</taxon>
        <taxon>Rhabditoidea</taxon>
        <taxon>Rhabditidae</taxon>
        <taxon>Peloderinae</taxon>
        <taxon>Caenorhabditis</taxon>
    </lineage>
</organism>
<dbReference type="PANTHER" id="PTHR36944">
    <property type="entry name" value="PROTEIN CBG02791-RELATED"/>
    <property type="match status" value="1"/>
</dbReference>
<protein>
    <recommendedName>
        <fullName evidence="4">Chondroitin proteoglycan 4 domain-containing protein</fullName>
    </recommendedName>
</protein>
<evidence type="ECO:0000256" key="1">
    <source>
        <dbReference type="SAM" id="SignalP"/>
    </source>
</evidence>
<keyword evidence="1" id="KW-0732">Signal</keyword>
<accession>A0A8S1EE86</accession>
<sequence>MLQFLNVASALLATSIVVGFDNAPTMDPAIPTVAPHESNSSADSCVGQCAFTFMDDIRTQIGQDRATSLIQLNYNDFLNSFSNTTFFEKFCTIYHKFQHCSSKCTPGFLHQLLMRSAEIIDHYCVYNFDAIRRKFPCLSQMKPNKECVKTCTPHHDAVTSMVDNFRNLALSGDTTKAEEYLSKGCEYITCTLHCDVPAIATTCDHETAQLVIDLTRRSFGSMEKMALDTNAVTKWPQVCADIKTYRMPQPVQPPKSNAVVAESASDLINIHPKMIQAPLIKATAIPSLFIAIVLPLIF</sequence>